<dbReference type="InterPro" id="IPR007044">
    <property type="entry name" value="Cyclodeamin/CycHdrlase"/>
</dbReference>
<name>G9WLE5_9FIRM</name>
<dbReference type="GO" id="GO:0003824">
    <property type="term" value="F:catalytic activity"/>
    <property type="evidence" value="ECO:0007669"/>
    <property type="project" value="InterPro"/>
</dbReference>
<dbReference type="AlphaFoldDB" id="G9WLE5"/>
<reference evidence="4" key="2">
    <citation type="submission" date="2013-03" db="EMBL/GenBank/DDBJ databases">
        <title>The Genome Sequence of Oribacterium sp. ACB1.</title>
        <authorList>
            <consortium name="The Broad Institute Genomics Platform"/>
            <consortium name="The Broad Institute Genome Sequencing Center for Infectious Disease"/>
            <person name="Earl A."/>
            <person name="Ward D."/>
            <person name="Feldgarden M."/>
            <person name="Gevers D."/>
            <person name="Sizova M."/>
            <person name="Hazen A."/>
            <person name="Epstein S."/>
            <person name="Walker B."/>
            <person name="Young S."/>
            <person name="Zeng Q."/>
            <person name="Gargeya S."/>
            <person name="Fitzgerald M."/>
            <person name="Haas B."/>
            <person name="Abouelleil A."/>
            <person name="Allen A.W."/>
            <person name="Alvarado L."/>
            <person name="Arachchi H.M."/>
            <person name="Berlin A.M."/>
            <person name="Chapman S.B."/>
            <person name="Gainer-Dewar J."/>
            <person name="Goldberg J."/>
            <person name="Griggs A."/>
            <person name="Gujja S."/>
            <person name="Hansen M."/>
            <person name="Howarth C."/>
            <person name="Imamovic A."/>
            <person name="Ireland A."/>
            <person name="Larimer J."/>
            <person name="McCowan C."/>
            <person name="Murphy C."/>
            <person name="Pearson M."/>
            <person name="Poon T.W."/>
            <person name="Priest M."/>
            <person name="Roberts A."/>
            <person name="Saif S."/>
            <person name="Shea T."/>
            <person name="Sisk P."/>
            <person name="Sykes S."/>
            <person name="Wortman J."/>
            <person name="Nusbaum C."/>
            <person name="Birren B."/>
        </authorList>
    </citation>
    <scope>NUCLEOTIDE SEQUENCE [LARGE SCALE GENOMIC DNA]</scope>
    <source>
        <strain evidence="4">ACB1</strain>
    </source>
</reference>
<comment type="caution">
    <text evidence="4">The sequence shown here is derived from an EMBL/GenBank/DDBJ whole genome shotgun (WGS) entry which is preliminary data.</text>
</comment>
<evidence type="ECO:0000256" key="1">
    <source>
        <dbReference type="SAM" id="Coils"/>
    </source>
</evidence>
<keyword evidence="2" id="KW-1133">Transmembrane helix</keyword>
<feature type="coiled-coil region" evidence="1">
    <location>
        <begin position="190"/>
        <end position="217"/>
    </location>
</feature>
<dbReference type="InterPro" id="IPR036178">
    <property type="entry name" value="Formintransfe-cycloase-like_sf"/>
</dbReference>
<dbReference type="Proteomes" id="UP000018461">
    <property type="component" value="Unassembled WGS sequence"/>
</dbReference>
<gene>
    <name evidence="4" type="ORF">HMPREF9625_00154</name>
</gene>
<feature type="domain" description="Cyclodeaminase/cyclohydrolase" evidence="3">
    <location>
        <begin position="19"/>
        <end position="198"/>
    </location>
</feature>
<accession>G9WLE5</accession>
<dbReference type="RefSeq" id="WP_009534028.1">
    <property type="nucleotide sequence ID" value="NZ_KE148312.1"/>
</dbReference>
<dbReference type="PATRIC" id="fig|796943.3.peg.533"/>
<dbReference type="STRING" id="796943.HMPREF9625_00154"/>
<proteinExistence type="predicted"/>
<keyword evidence="5" id="KW-1185">Reference proteome</keyword>
<dbReference type="HOGENOM" id="CLU_088419_0_1_9"/>
<evidence type="ECO:0000256" key="2">
    <source>
        <dbReference type="SAM" id="Phobius"/>
    </source>
</evidence>
<dbReference type="Pfam" id="PF04961">
    <property type="entry name" value="FTCD_C"/>
    <property type="match status" value="1"/>
</dbReference>
<dbReference type="SUPFAM" id="SSF101262">
    <property type="entry name" value="Methenyltetrahydrofolate cyclohydrolase-like"/>
    <property type="match status" value="1"/>
</dbReference>
<organism evidence="4 5">
    <name type="scientific">Oribacterium parvum ACB1</name>
    <dbReference type="NCBI Taxonomy" id="796943"/>
    <lineage>
        <taxon>Bacteria</taxon>
        <taxon>Bacillati</taxon>
        <taxon>Bacillota</taxon>
        <taxon>Clostridia</taxon>
        <taxon>Lachnospirales</taxon>
        <taxon>Lachnospiraceae</taxon>
        <taxon>Oribacterium</taxon>
    </lineage>
</organism>
<protein>
    <recommendedName>
        <fullName evidence="3">Cyclodeaminase/cyclohydrolase domain-containing protein</fullName>
    </recommendedName>
</protein>
<evidence type="ECO:0000313" key="4">
    <source>
        <dbReference type="EMBL" id="EHL12600.1"/>
    </source>
</evidence>
<keyword evidence="2" id="KW-0812">Transmembrane</keyword>
<evidence type="ECO:0000313" key="5">
    <source>
        <dbReference type="Proteomes" id="UP000018461"/>
    </source>
</evidence>
<sequence>MEKQYGSTEMQERLGEEKIKDFLEALSSKSPVPGGGGAVALSAALGFSLALMVGNLTLGKKKYADYEECLQGRMKEWEEAKQSALRFAKADEEVFYPLSQAYSLPKETEEEKKHYEEQMEECLKKASLVPLHLLQLCAGKADSFLELAKNGSRIAISDVGVGASFLITAMRGAALNVRINTNLMKNAETKKKREDAVEEALQKLKVLEEAIQTVEKAI</sequence>
<keyword evidence="2" id="KW-0472">Membrane</keyword>
<keyword evidence="1" id="KW-0175">Coiled coil</keyword>
<dbReference type="EMBL" id="AFZC02000003">
    <property type="protein sequence ID" value="EHL12600.1"/>
    <property type="molecule type" value="Genomic_DNA"/>
</dbReference>
<reference evidence="4" key="1">
    <citation type="submission" date="2011-08" db="EMBL/GenBank/DDBJ databases">
        <authorList>
            <consortium name="The Broad Institute Genome Sequencing Platform"/>
            <person name="Earl A."/>
            <person name="Ward D."/>
            <person name="Feldgarden M."/>
            <person name="Gevers D."/>
            <person name="Sizova M."/>
            <person name="Hazen A."/>
            <person name="Epstein S."/>
            <person name="Young S.K."/>
            <person name="Zeng Q."/>
            <person name="Gargeya S."/>
            <person name="Fitzgerald M."/>
            <person name="Haas B."/>
            <person name="Abouelleil A."/>
            <person name="Alvarado L."/>
            <person name="Arachchi H.M."/>
            <person name="Berlin A."/>
            <person name="Brown A."/>
            <person name="Chapman S.B."/>
            <person name="Chen Z."/>
            <person name="Dunbar C."/>
            <person name="Freedman E."/>
            <person name="Gearin G."/>
            <person name="Gellesch M."/>
            <person name="Goldberg J."/>
            <person name="Griggs A."/>
            <person name="Gujja S."/>
            <person name="Heiman D."/>
            <person name="Howarth C."/>
            <person name="Larson L."/>
            <person name="Lui A."/>
            <person name="MacDonald P.J.P."/>
            <person name="Montmayeur A."/>
            <person name="Murphy C."/>
            <person name="Neiman D."/>
            <person name="Pearson M."/>
            <person name="Priest M."/>
            <person name="Roberts A."/>
            <person name="Saif S."/>
            <person name="Shea T."/>
            <person name="Shenoy N."/>
            <person name="Sisk P."/>
            <person name="Stolte C."/>
            <person name="Sykes S."/>
            <person name="Wortman J."/>
            <person name="Nusbaum C."/>
            <person name="Birren B."/>
        </authorList>
    </citation>
    <scope>NUCLEOTIDE SEQUENCE</scope>
    <source>
        <strain evidence="4">ACB1</strain>
    </source>
</reference>
<dbReference type="Gene3D" id="1.20.120.680">
    <property type="entry name" value="Formiminotetrahydrofolate cyclodeaminase monomer, up-and-down helical bundle"/>
    <property type="match status" value="1"/>
</dbReference>
<feature type="transmembrane region" description="Helical" evidence="2">
    <location>
        <begin position="38"/>
        <end position="58"/>
    </location>
</feature>
<evidence type="ECO:0000259" key="3">
    <source>
        <dbReference type="Pfam" id="PF04961"/>
    </source>
</evidence>